<feature type="region of interest" description="Disordered" evidence="1">
    <location>
        <begin position="151"/>
        <end position="181"/>
    </location>
</feature>
<reference evidence="2" key="1">
    <citation type="journal article" date="2019" name="Sci. Rep.">
        <title>Draft genome of Tanacetum cinerariifolium, the natural source of mosquito coil.</title>
        <authorList>
            <person name="Yamashiro T."/>
            <person name="Shiraishi A."/>
            <person name="Satake H."/>
            <person name="Nakayama K."/>
        </authorList>
    </citation>
    <scope>NUCLEOTIDE SEQUENCE</scope>
</reference>
<evidence type="ECO:0000256" key="1">
    <source>
        <dbReference type="SAM" id="MobiDB-lite"/>
    </source>
</evidence>
<organism evidence="2">
    <name type="scientific">Tanacetum cinerariifolium</name>
    <name type="common">Dalmatian daisy</name>
    <name type="synonym">Chrysanthemum cinerariifolium</name>
    <dbReference type="NCBI Taxonomy" id="118510"/>
    <lineage>
        <taxon>Eukaryota</taxon>
        <taxon>Viridiplantae</taxon>
        <taxon>Streptophyta</taxon>
        <taxon>Embryophyta</taxon>
        <taxon>Tracheophyta</taxon>
        <taxon>Spermatophyta</taxon>
        <taxon>Magnoliopsida</taxon>
        <taxon>eudicotyledons</taxon>
        <taxon>Gunneridae</taxon>
        <taxon>Pentapetalae</taxon>
        <taxon>asterids</taxon>
        <taxon>campanulids</taxon>
        <taxon>Asterales</taxon>
        <taxon>Asteraceae</taxon>
        <taxon>Asteroideae</taxon>
        <taxon>Anthemideae</taxon>
        <taxon>Anthemidinae</taxon>
        <taxon>Tanacetum</taxon>
    </lineage>
</organism>
<protein>
    <recommendedName>
        <fullName evidence="3">Reverse transcriptase domain-containing protein</fullName>
    </recommendedName>
</protein>
<proteinExistence type="predicted"/>
<dbReference type="AlphaFoldDB" id="A0A699V1U5"/>
<gene>
    <name evidence="2" type="ORF">Tci_900022</name>
</gene>
<accession>A0A699V1U5</accession>
<evidence type="ECO:0008006" key="3">
    <source>
        <dbReference type="Google" id="ProtNLM"/>
    </source>
</evidence>
<comment type="caution">
    <text evidence="2">The sequence shown here is derived from an EMBL/GenBank/DDBJ whole genome shotgun (WGS) entry which is preliminary data.</text>
</comment>
<sequence length="181" mass="20782">SLPDEDVPTEEFKIYSNPLFDNDEINFDKLDPHCFNVESDLIESLLNRNTLIDSFPKIDFLLKEFSGELAHINPEIKEADFDFEEEIHLIKNLLYDNSSPRPPEAFNAEITETIIESISSSLIPIQDNESQQEEIDIATNMDVLPPGFDDYNPGEIDVDNPIPRSKNELSDFYQDDPSFPR</sequence>
<dbReference type="EMBL" id="BKCJ011381952">
    <property type="protein sequence ID" value="GFD28053.1"/>
    <property type="molecule type" value="Genomic_DNA"/>
</dbReference>
<evidence type="ECO:0000313" key="2">
    <source>
        <dbReference type="EMBL" id="GFD28053.1"/>
    </source>
</evidence>
<feature type="non-terminal residue" evidence="2">
    <location>
        <position position="181"/>
    </location>
</feature>
<name>A0A699V1U5_TANCI</name>
<feature type="non-terminal residue" evidence="2">
    <location>
        <position position="1"/>
    </location>
</feature>